<evidence type="ECO:0000313" key="1">
    <source>
        <dbReference type="EMBL" id="CAG8556466.1"/>
    </source>
</evidence>
<organism evidence="1 2">
    <name type="scientific">Racocetra persica</name>
    <dbReference type="NCBI Taxonomy" id="160502"/>
    <lineage>
        <taxon>Eukaryota</taxon>
        <taxon>Fungi</taxon>
        <taxon>Fungi incertae sedis</taxon>
        <taxon>Mucoromycota</taxon>
        <taxon>Glomeromycotina</taxon>
        <taxon>Glomeromycetes</taxon>
        <taxon>Diversisporales</taxon>
        <taxon>Gigasporaceae</taxon>
        <taxon>Racocetra</taxon>
    </lineage>
</organism>
<gene>
    <name evidence="1" type="ORF">RPERSI_LOCUS4178</name>
</gene>
<sequence length="375" mass="43696">EMCGNMEMVYNQLNLLNSPVDDYLKIIFDNINNKLDKYEKNINECRATFEMTKLQLNRVRMGRTPAYSKQPQQCSECEKPYVYIKWCVFCDRKQFQQKFRASGNLEIDKFLNDSQQSITYPNGYVLNDSTNIRQDFFDEVSYGVLRCYGISKEPNTGNCVIVFPLAHGGDLRKYLKKRASNLNWVKRLEILRFTLYGLVEIHKKGMIHRDIHPGNLLHYRRTISVSDLGFTRPVNDIGTSLYQEVLGWLNKFDNDPDSEIVKQFEKNQLCPLDNTYSFSAKSVSKIIENDEKEPGISEHKNVRLKIMNDFSGENVQSIVSKYKLPRFTTEKLEMNDNIKNTNCEKQISSIKQSVQSTTKSHQIFMLNHVSFYIAD</sequence>
<keyword evidence="2" id="KW-1185">Reference proteome</keyword>
<accession>A0ACA9LZ06</accession>
<reference evidence="1" key="1">
    <citation type="submission" date="2021-06" db="EMBL/GenBank/DDBJ databases">
        <authorList>
            <person name="Kallberg Y."/>
            <person name="Tangrot J."/>
            <person name="Rosling A."/>
        </authorList>
    </citation>
    <scope>NUCLEOTIDE SEQUENCE</scope>
    <source>
        <strain evidence="1">MA461A</strain>
    </source>
</reference>
<protein>
    <submittedName>
        <fullName evidence="1">7155_t:CDS:1</fullName>
    </submittedName>
</protein>
<feature type="non-terminal residue" evidence="1">
    <location>
        <position position="1"/>
    </location>
</feature>
<dbReference type="EMBL" id="CAJVQC010005633">
    <property type="protein sequence ID" value="CAG8556466.1"/>
    <property type="molecule type" value="Genomic_DNA"/>
</dbReference>
<name>A0ACA9LZ06_9GLOM</name>
<proteinExistence type="predicted"/>
<evidence type="ECO:0000313" key="2">
    <source>
        <dbReference type="Proteomes" id="UP000789920"/>
    </source>
</evidence>
<dbReference type="Proteomes" id="UP000789920">
    <property type="component" value="Unassembled WGS sequence"/>
</dbReference>
<comment type="caution">
    <text evidence="1">The sequence shown here is derived from an EMBL/GenBank/DDBJ whole genome shotgun (WGS) entry which is preliminary data.</text>
</comment>